<comment type="caution">
    <text evidence="2">The sequence shown here is derived from an EMBL/GenBank/DDBJ whole genome shotgun (WGS) entry which is preliminary data.</text>
</comment>
<proteinExistence type="predicted"/>
<feature type="transmembrane region" description="Helical" evidence="1">
    <location>
        <begin position="39"/>
        <end position="59"/>
    </location>
</feature>
<dbReference type="Proteomes" id="UP001597233">
    <property type="component" value="Unassembled WGS sequence"/>
</dbReference>
<sequence>MSIGVYFALRFVISLILLVIGAMMIILGRKFFKEARKGAAIGFIIFGLLVISLAIRGILLNFA</sequence>
<evidence type="ECO:0000313" key="3">
    <source>
        <dbReference type="Proteomes" id="UP001597233"/>
    </source>
</evidence>
<evidence type="ECO:0000256" key="1">
    <source>
        <dbReference type="SAM" id="Phobius"/>
    </source>
</evidence>
<dbReference type="EMBL" id="JBHUEH010000016">
    <property type="protein sequence ID" value="MFD1886563.1"/>
    <property type="molecule type" value="Genomic_DNA"/>
</dbReference>
<keyword evidence="3" id="KW-1185">Reference proteome</keyword>
<keyword evidence="1" id="KW-1133">Transmembrane helix</keyword>
<evidence type="ECO:0000313" key="2">
    <source>
        <dbReference type="EMBL" id="MFD1886563.1"/>
    </source>
</evidence>
<organism evidence="2 3">
    <name type="scientific">Paenibacillus wenxiniae</name>
    <dbReference type="NCBI Taxonomy" id="1636843"/>
    <lineage>
        <taxon>Bacteria</taxon>
        <taxon>Bacillati</taxon>
        <taxon>Bacillota</taxon>
        <taxon>Bacilli</taxon>
        <taxon>Bacillales</taxon>
        <taxon>Paenibacillaceae</taxon>
        <taxon>Paenibacillus</taxon>
    </lineage>
</organism>
<name>A0ABW4RM60_9BACL</name>
<keyword evidence="1" id="KW-0812">Transmembrane</keyword>
<reference evidence="3" key="1">
    <citation type="journal article" date="2019" name="Int. J. Syst. Evol. Microbiol.">
        <title>The Global Catalogue of Microorganisms (GCM) 10K type strain sequencing project: providing services to taxonomists for standard genome sequencing and annotation.</title>
        <authorList>
            <consortium name="The Broad Institute Genomics Platform"/>
            <consortium name="The Broad Institute Genome Sequencing Center for Infectious Disease"/>
            <person name="Wu L."/>
            <person name="Ma J."/>
        </authorList>
    </citation>
    <scope>NUCLEOTIDE SEQUENCE [LARGE SCALE GENOMIC DNA]</scope>
    <source>
        <strain evidence="3">CCUG 54950</strain>
    </source>
</reference>
<keyword evidence="1" id="KW-0472">Membrane</keyword>
<accession>A0ABW4RM60</accession>
<gene>
    <name evidence="2" type="ORF">ACFSC9_13625</name>
</gene>
<protein>
    <submittedName>
        <fullName evidence="2">Uncharacterized protein</fullName>
    </submittedName>
</protein>
<feature type="transmembrane region" description="Helical" evidence="1">
    <location>
        <begin position="6"/>
        <end position="27"/>
    </location>
</feature>
<dbReference type="RefSeq" id="WP_347325437.1">
    <property type="nucleotide sequence ID" value="NZ_JBCGUH010000006.1"/>
</dbReference>